<dbReference type="InterPro" id="IPR008969">
    <property type="entry name" value="CarboxyPept-like_regulatory"/>
</dbReference>
<evidence type="ECO:0000256" key="1">
    <source>
        <dbReference type="SAM" id="SignalP"/>
    </source>
</evidence>
<gene>
    <name evidence="2" type="ORF">J2W55_000407</name>
</gene>
<sequence>MRKFLFYLTFVFLTKAGLAQNIEATGTVKNEQGQPISFAFISDQKTQNSTYTDSVGMFKLNTSLAATLAITCSGYKTTTAKVDNAASINIVLTPGESGNTDKALNFNNPNNPFFESHTQTIDALAMITAKSGTGEVQGSRYLFNDWMHGYVIDNKGTIVQDKHYLFNYDKINGELLMTSNKSTAIEVNRDQVKSFTLFDKKHIPVVFENVPVIDKAHYVEVITAGKNVNIYKSLGTIFEKANFSSNGLMSTGHNYDAYIDKSNYYVVMKQGAPQKLALKKKAIKTIFSSQSDKVDKFVADNSSSDIDDTYLKALGDYLNN</sequence>
<keyword evidence="1" id="KW-0732">Signal</keyword>
<keyword evidence="3" id="KW-1185">Reference proteome</keyword>
<reference evidence="2 3" key="1">
    <citation type="submission" date="2023-07" db="EMBL/GenBank/DDBJ databases">
        <title>Sorghum-associated microbial communities from plants grown in Nebraska, USA.</title>
        <authorList>
            <person name="Schachtman D."/>
        </authorList>
    </citation>
    <scope>NUCLEOTIDE SEQUENCE [LARGE SCALE GENOMIC DNA]</scope>
    <source>
        <strain evidence="2 3">3262</strain>
    </source>
</reference>
<dbReference type="Pfam" id="PF13715">
    <property type="entry name" value="CarbopepD_reg_2"/>
    <property type="match status" value="1"/>
</dbReference>
<dbReference type="Proteomes" id="UP001247620">
    <property type="component" value="Unassembled WGS sequence"/>
</dbReference>
<dbReference type="Gene3D" id="2.60.40.1120">
    <property type="entry name" value="Carboxypeptidase-like, regulatory domain"/>
    <property type="match status" value="1"/>
</dbReference>
<dbReference type="SUPFAM" id="SSF49464">
    <property type="entry name" value="Carboxypeptidase regulatory domain-like"/>
    <property type="match status" value="1"/>
</dbReference>
<organism evidence="2 3">
    <name type="scientific">Mucilaginibacter pocheonensis</name>
    <dbReference type="NCBI Taxonomy" id="398050"/>
    <lineage>
        <taxon>Bacteria</taxon>
        <taxon>Pseudomonadati</taxon>
        <taxon>Bacteroidota</taxon>
        <taxon>Sphingobacteriia</taxon>
        <taxon>Sphingobacteriales</taxon>
        <taxon>Sphingobacteriaceae</taxon>
        <taxon>Mucilaginibacter</taxon>
    </lineage>
</organism>
<name>A0ABU1T5K3_9SPHI</name>
<proteinExistence type="predicted"/>
<evidence type="ECO:0000313" key="3">
    <source>
        <dbReference type="Proteomes" id="UP001247620"/>
    </source>
</evidence>
<comment type="caution">
    <text evidence="2">The sequence shown here is derived from an EMBL/GenBank/DDBJ whole genome shotgun (WGS) entry which is preliminary data.</text>
</comment>
<dbReference type="EMBL" id="JAVDUU010000001">
    <property type="protein sequence ID" value="MDR6940579.1"/>
    <property type="molecule type" value="Genomic_DNA"/>
</dbReference>
<dbReference type="RefSeq" id="WP_310091382.1">
    <property type="nucleotide sequence ID" value="NZ_JAVDUU010000001.1"/>
</dbReference>
<accession>A0ABU1T5K3</accession>
<feature type="signal peptide" evidence="1">
    <location>
        <begin position="1"/>
        <end position="19"/>
    </location>
</feature>
<feature type="chain" id="PRO_5047414919" description="CarboxypepD_reg-like domain-containing protein" evidence="1">
    <location>
        <begin position="20"/>
        <end position="320"/>
    </location>
</feature>
<protein>
    <recommendedName>
        <fullName evidence="4">CarboxypepD_reg-like domain-containing protein</fullName>
    </recommendedName>
</protein>
<evidence type="ECO:0008006" key="4">
    <source>
        <dbReference type="Google" id="ProtNLM"/>
    </source>
</evidence>
<evidence type="ECO:0000313" key="2">
    <source>
        <dbReference type="EMBL" id="MDR6940579.1"/>
    </source>
</evidence>